<protein>
    <submittedName>
        <fullName evidence="11">Aluminum-activated malate transporter 10-like</fullName>
    </submittedName>
</protein>
<dbReference type="InterPro" id="IPR020966">
    <property type="entry name" value="ALMT"/>
</dbReference>
<gene>
    <name evidence="11" type="ORF">D8674_040803</name>
</gene>
<comment type="caution">
    <text evidence="11">The sequence shown here is derived from an EMBL/GenBank/DDBJ whole genome shotgun (WGS) entry which is preliminary data.</text>
</comment>
<feature type="transmembrane region" description="Helical" evidence="10">
    <location>
        <begin position="126"/>
        <end position="142"/>
    </location>
</feature>
<reference evidence="11 12" key="1">
    <citation type="submission" date="2019-09" db="EMBL/GenBank/DDBJ databases">
        <authorList>
            <person name="Ou C."/>
        </authorList>
    </citation>
    <scope>NUCLEOTIDE SEQUENCE [LARGE SCALE GENOMIC DNA]</scope>
    <source>
        <strain evidence="11">S2</strain>
        <tissue evidence="11">Leaf</tissue>
    </source>
</reference>
<evidence type="ECO:0000256" key="9">
    <source>
        <dbReference type="SAM" id="MobiDB-lite"/>
    </source>
</evidence>
<name>A0A5N5GAC2_9ROSA</name>
<sequence>MAQEKEATGAIEWRIKMADGSSESLAPTEARGCPDIAWLALKGLVVGLVMKVCDFLKKAWDLGHKEPIKVTHGVKVGMALTAVSLFYYMRPLYEGVGGNAMWAVMTVVVVFENTVGATLSKSINRICGTLLAGFLAIGIHWIADRSGKDFEPFIIAFSVFLLASAATFSRFIPSVKARFDYGAMIFILTFSLVSVSGYRVDELFDLATQRMSTIIIGTCLCIVITMIICPIWAGEQLHTLITGNMDKLANSLDGCVADYFNDSGDFAGSDKESDKKLLGYKCVLGSKATEESMANFARWEPAHGRFNFRHPWKQYLKIGASMRNCAYCIEALNGCVSSENKVSELTKTHISNTAIKVSSDSSMVIKELARTMKTMKKSSAIDLLVGEMNNSVLKLQEDLKSLPKLFINPQPPLQEPESPGNNNKTKAEAAAVALMDIIPLVTLTSLLVEIVARIEGMVSAVQELAKLAEFKAVGDRKANQNQTTNKVIPDQSALQRV</sequence>
<feature type="compositionally biased region" description="Polar residues" evidence="9">
    <location>
        <begin position="479"/>
        <end position="497"/>
    </location>
</feature>
<evidence type="ECO:0000256" key="2">
    <source>
        <dbReference type="ARBA" id="ARBA00007079"/>
    </source>
</evidence>
<feature type="transmembrane region" description="Helical" evidence="10">
    <location>
        <begin position="179"/>
        <end position="200"/>
    </location>
</feature>
<keyword evidence="5 10" id="KW-1133">Transmembrane helix</keyword>
<accession>A0A5N5GAC2</accession>
<dbReference type="Proteomes" id="UP000327157">
    <property type="component" value="Unassembled WGS sequence"/>
</dbReference>
<evidence type="ECO:0000313" key="12">
    <source>
        <dbReference type="Proteomes" id="UP000327157"/>
    </source>
</evidence>
<dbReference type="OrthoDB" id="68611at2759"/>
<evidence type="ECO:0000256" key="4">
    <source>
        <dbReference type="ARBA" id="ARBA00022692"/>
    </source>
</evidence>
<dbReference type="AlphaFoldDB" id="A0A5N5GAC2"/>
<comment type="subcellular location">
    <subcellularLocation>
        <location evidence="1">Membrane</location>
        <topology evidence="1">Multi-pass membrane protein</topology>
    </subcellularLocation>
</comment>
<feature type="transmembrane region" description="Helical" evidence="10">
    <location>
        <begin position="100"/>
        <end position="119"/>
    </location>
</feature>
<dbReference type="GO" id="GO:0016020">
    <property type="term" value="C:membrane"/>
    <property type="evidence" value="ECO:0007669"/>
    <property type="project" value="UniProtKB-SubCell"/>
</dbReference>
<dbReference type="GO" id="GO:0015743">
    <property type="term" value="P:malate transport"/>
    <property type="evidence" value="ECO:0007669"/>
    <property type="project" value="InterPro"/>
</dbReference>
<evidence type="ECO:0000313" key="11">
    <source>
        <dbReference type="EMBL" id="KAB2607594.1"/>
    </source>
</evidence>
<evidence type="ECO:0000256" key="7">
    <source>
        <dbReference type="ARBA" id="ARBA00023136"/>
    </source>
</evidence>
<feature type="transmembrane region" description="Helical" evidence="10">
    <location>
        <begin position="212"/>
        <end position="233"/>
    </location>
</feature>
<comment type="similarity">
    <text evidence="2">Belongs to the aromatic acid exporter (TC 2.A.85) family.</text>
</comment>
<evidence type="ECO:0000256" key="5">
    <source>
        <dbReference type="ARBA" id="ARBA00022989"/>
    </source>
</evidence>
<feature type="region of interest" description="Disordered" evidence="9">
    <location>
        <begin position="475"/>
        <end position="497"/>
    </location>
</feature>
<feature type="transmembrane region" description="Helical" evidence="10">
    <location>
        <begin position="154"/>
        <end position="172"/>
    </location>
</feature>
<evidence type="ECO:0000256" key="8">
    <source>
        <dbReference type="ARBA" id="ARBA00023303"/>
    </source>
</evidence>
<dbReference type="Pfam" id="PF11744">
    <property type="entry name" value="ALMT"/>
    <property type="match status" value="1"/>
</dbReference>
<organism evidence="11 12">
    <name type="scientific">Pyrus ussuriensis x Pyrus communis</name>
    <dbReference type="NCBI Taxonomy" id="2448454"/>
    <lineage>
        <taxon>Eukaryota</taxon>
        <taxon>Viridiplantae</taxon>
        <taxon>Streptophyta</taxon>
        <taxon>Embryophyta</taxon>
        <taxon>Tracheophyta</taxon>
        <taxon>Spermatophyta</taxon>
        <taxon>Magnoliopsida</taxon>
        <taxon>eudicotyledons</taxon>
        <taxon>Gunneridae</taxon>
        <taxon>Pentapetalae</taxon>
        <taxon>rosids</taxon>
        <taxon>fabids</taxon>
        <taxon>Rosales</taxon>
        <taxon>Rosaceae</taxon>
        <taxon>Amygdaloideae</taxon>
        <taxon>Maleae</taxon>
        <taxon>Pyrus</taxon>
    </lineage>
</organism>
<proteinExistence type="inferred from homology"/>
<dbReference type="GO" id="GO:0034220">
    <property type="term" value="P:monoatomic ion transmembrane transport"/>
    <property type="evidence" value="ECO:0007669"/>
    <property type="project" value="UniProtKB-KW"/>
</dbReference>
<keyword evidence="8" id="KW-0407">Ion channel</keyword>
<keyword evidence="6" id="KW-0406">Ion transport</keyword>
<keyword evidence="3" id="KW-0813">Transport</keyword>
<evidence type="ECO:0000256" key="1">
    <source>
        <dbReference type="ARBA" id="ARBA00004141"/>
    </source>
</evidence>
<dbReference type="PANTHER" id="PTHR31086">
    <property type="entry name" value="ALUMINUM-ACTIVATED MALATE TRANSPORTER 10"/>
    <property type="match status" value="1"/>
</dbReference>
<evidence type="ECO:0000256" key="6">
    <source>
        <dbReference type="ARBA" id="ARBA00023065"/>
    </source>
</evidence>
<keyword evidence="7 10" id="KW-0472">Membrane</keyword>
<dbReference type="EMBL" id="SMOL01000554">
    <property type="protein sequence ID" value="KAB2607594.1"/>
    <property type="molecule type" value="Genomic_DNA"/>
</dbReference>
<evidence type="ECO:0000256" key="3">
    <source>
        <dbReference type="ARBA" id="ARBA00022448"/>
    </source>
</evidence>
<keyword evidence="4 10" id="KW-0812">Transmembrane</keyword>
<keyword evidence="12" id="KW-1185">Reference proteome</keyword>
<evidence type="ECO:0000256" key="10">
    <source>
        <dbReference type="SAM" id="Phobius"/>
    </source>
</evidence>
<reference evidence="11 12" key="2">
    <citation type="submission" date="2019-11" db="EMBL/GenBank/DDBJ databases">
        <title>A de novo genome assembly of a pear dwarfing rootstock.</title>
        <authorList>
            <person name="Wang F."/>
            <person name="Wang J."/>
            <person name="Li S."/>
            <person name="Zhang Y."/>
            <person name="Fang M."/>
            <person name="Ma L."/>
            <person name="Zhao Y."/>
            <person name="Jiang S."/>
        </authorList>
    </citation>
    <scope>NUCLEOTIDE SEQUENCE [LARGE SCALE GENOMIC DNA]</scope>
    <source>
        <strain evidence="11">S2</strain>
        <tissue evidence="11">Leaf</tissue>
    </source>
</reference>